<evidence type="ECO:0000313" key="5">
    <source>
        <dbReference type="EMBL" id="OCS88567.1"/>
    </source>
</evidence>
<dbReference type="PANTHER" id="PTHR10655">
    <property type="entry name" value="LYSOPHOSPHOLIPASE-RELATED"/>
    <property type="match status" value="1"/>
</dbReference>
<keyword evidence="6" id="KW-1185">Reference proteome</keyword>
<evidence type="ECO:0000256" key="1">
    <source>
        <dbReference type="ARBA" id="ARBA00006499"/>
    </source>
</evidence>
<evidence type="ECO:0000256" key="3">
    <source>
        <dbReference type="SAM" id="Phobius"/>
    </source>
</evidence>
<dbReference type="Proteomes" id="UP000093199">
    <property type="component" value="Unassembled WGS sequence"/>
</dbReference>
<evidence type="ECO:0000256" key="2">
    <source>
        <dbReference type="ARBA" id="ARBA00022801"/>
    </source>
</evidence>
<accession>A0A1C0YN21</accession>
<keyword evidence="2" id="KW-0378">Hydrolase</keyword>
<proteinExistence type="inferred from homology"/>
<keyword evidence="3" id="KW-0472">Membrane</keyword>
<dbReference type="EMBL" id="MASJ01000001">
    <property type="protein sequence ID" value="OCS88567.1"/>
    <property type="molecule type" value="Genomic_DNA"/>
</dbReference>
<sequence>MKSPYDFKHIAPTYANEKQPAIFLLHGMGSNEDDLFQLTTAIDGACHIFSLRGPIEARPGYAFYVEQEGEPVRQIFDQVVMHTQNFIFEAIQEYDLDLERIYIMGFNQGAVIAQTLAVTMGSVLAGVIALSGFLPKFVIDEYAKTDAARTKVFMSHGTYDYVVPFEWAEKSREVLEERGATVTFKAYEDGHGVNPQNVADLAEFLKAQLLN</sequence>
<dbReference type="InterPro" id="IPR029058">
    <property type="entry name" value="AB_hydrolase_fold"/>
</dbReference>
<dbReference type="InterPro" id="IPR003140">
    <property type="entry name" value="PLipase/COase/thioEstase"/>
</dbReference>
<feature type="domain" description="Phospholipase/carboxylesterase/thioesterase" evidence="4">
    <location>
        <begin position="74"/>
        <end position="207"/>
    </location>
</feature>
<organism evidence="5 6">
    <name type="scientific">Caryophanon tenue</name>
    <dbReference type="NCBI Taxonomy" id="33978"/>
    <lineage>
        <taxon>Bacteria</taxon>
        <taxon>Bacillati</taxon>
        <taxon>Bacillota</taxon>
        <taxon>Bacilli</taxon>
        <taxon>Bacillales</taxon>
        <taxon>Caryophanaceae</taxon>
        <taxon>Caryophanon</taxon>
    </lineage>
</organism>
<dbReference type="RefSeq" id="WP_066542360.1">
    <property type="nucleotide sequence ID" value="NZ_MASJ01000001.1"/>
</dbReference>
<name>A0A1C0YN21_9BACL</name>
<dbReference type="PANTHER" id="PTHR10655:SF17">
    <property type="entry name" value="LYSOPHOSPHOLIPASE-LIKE PROTEIN 1"/>
    <property type="match status" value="1"/>
</dbReference>
<dbReference type="GO" id="GO:0016787">
    <property type="term" value="F:hydrolase activity"/>
    <property type="evidence" value="ECO:0007669"/>
    <property type="project" value="UniProtKB-KW"/>
</dbReference>
<gene>
    <name evidence="5" type="ORF">A6M13_01605</name>
</gene>
<feature type="transmembrane region" description="Helical" evidence="3">
    <location>
        <begin position="110"/>
        <end position="134"/>
    </location>
</feature>
<evidence type="ECO:0000259" key="4">
    <source>
        <dbReference type="Pfam" id="PF02230"/>
    </source>
</evidence>
<dbReference type="OrthoDB" id="9795555at2"/>
<dbReference type="Gene3D" id="3.40.50.1820">
    <property type="entry name" value="alpha/beta hydrolase"/>
    <property type="match status" value="1"/>
</dbReference>
<evidence type="ECO:0000313" key="6">
    <source>
        <dbReference type="Proteomes" id="UP000093199"/>
    </source>
</evidence>
<dbReference type="AlphaFoldDB" id="A0A1C0YN21"/>
<reference evidence="5 6" key="1">
    <citation type="submission" date="2016-07" db="EMBL/GenBank/DDBJ databases">
        <title>Caryophanon tenue genome sequencing.</title>
        <authorList>
            <person name="Verma A."/>
            <person name="Pal Y."/>
            <person name="Krishnamurthi S."/>
        </authorList>
    </citation>
    <scope>NUCLEOTIDE SEQUENCE [LARGE SCALE GENOMIC DNA]</scope>
    <source>
        <strain evidence="5 6">DSM 14152</strain>
    </source>
</reference>
<keyword evidence="3" id="KW-0812">Transmembrane</keyword>
<dbReference type="Pfam" id="PF02230">
    <property type="entry name" value="Abhydrolase_2"/>
    <property type="match status" value="1"/>
</dbReference>
<dbReference type="InterPro" id="IPR050565">
    <property type="entry name" value="LYPA1-2/EST-like"/>
</dbReference>
<dbReference type="STRING" id="33978.A6M13_01605"/>
<dbReference type="SUPFAM" id="SSF53474">
    <property type="entry name" value="alpha/beta-Hydrolases"/>
    <property type="match status" value="1"/>
</dbReference>
<comment type="caution">
    <text evidence="5">The sequence shown here is derived from an EMBL/GenBank/DDBJ whole genome shotgun (WGS) entry which is preliminary data.</text>
</comment>
<comment type="similarity">
    <text evidence="1">Belongs to the AB hydrolase superfamily. AB hydrolase 2 family.</text>
</comment>
<protein>
    <submittedName>
        <fullName evidence="5">Esterase</fullName>
    </submittedName>
</protein>
<keyword evidence="3" id="KW-1133">Transmembrane helix</keyword>